<accession>N0E4T6</accession>
<proteinExistence type="predicted"/>
<evidence type="ECO:0000313" key="3">
    <source>
        <dbReference type="Proteomes" id="UP000013167"/>
    </source>
</evidence>
<dbReference type="eggNOG" id="COG0394">
    <property type="taxonomic scope" value="Bacteria"/>
</dbReference>
<dbReference type="GO" id="GO:0004725">
    <property type="term" value="F:protein tyrosine phosphatase activity"/>
    <property type="evidence" value="ECO:0007669"/>
    <property type="project" value="TreeGrafter"/>
</dbReference>
<organism evidence="2 3">
    <name type="scientific">Phycicoccus elongatus Lp2</name>
    <dbReference type="NCBI Taxonomy" id="1193181"/>
    <lineage>
        <taxon>Bacteria</taxon>
        <taxon>Bacillati</taxon>
        <taxon>Actinomycetota</taxon>
        <taxon>Actinomycetes</taxon>
        <taxon>Micrococcales</taxon>
        <taxon>Intrasporangiaceae</taxon>
        <taxon>Phycicoccus</taxon>
    </lineage>
</organism>
<protein>
    <submittedName>
        <fullName evidence="2">Ptp (Modular protein)</fullName>
    </submittedName>
</protein>
<dbReference type="InterPro" id="IPR050438">
    <property type="entry name" value="LMW_PTPase"/>
</dbReference>
<dbReference type="SMART" id="SM00226">
    <property type="entry name" value="LMWPc"/>
    <property type="match status" value="1"/>
</dbReference>
<dbReference type="HOGENOM" id="CLU_071415_2_1_11"/>
<name>N0E4T6_9MICO</name>
<dbReference type="PANTHER" id="PTHR11717:SF31">
    <property type="entry name" value="LOW MOLECULAR WEIGHT PROTEIN-TYROSINE-PHOSPHATASE ETP-RELATED"/>
    <property type="match status" value="1"/>
</dbReference>
<dbReference type="EMBL" id="CAIZ01000144">
    <property type="protein sequence ID" value="CCH70941.1"/>
    <property type="molecule type" value="Genomic_DNA"/>
</dbReference>
<reference evidence="2 3" key="1">
    <citation type="journal article" date="2013" name="ISME J.">
        <title>A metabolic model for members of the genus Tetrasphaera involved in enhanced biological phosphorus removal.</title>
        <authorList>
            <person name="Kristiansen R."/>
            <person name="Nguyen H.T.T."/>
            <person name="Saunders A.M."/>
            <person name="Nielsen J.L."/>
            <person name="Wimmer R."/>
            <person name="Le V.Q."/>
            <person name="McIlroy S.J."/>
            <person name="Petrovski S."/>
            <person name="Seviour R.J."/>
            <person name="Calteau A."/>
            <person name="Nielsen K.L."/>
            <person name="Nielsen P.H."/>
        </authorList>
    </citation>
    <scope>NUCLEOTIDE SEQUENCE [LARGE SCALE GENOMIC DNA]</scope>
    <source>
        <strain evidence="2 3">Lp2</strain>
    </source>
</reference>
<feature type="domain" description="Phosphotyrosine protein phosphatase I" evidence="1">
    <location>
        <begin position="21"/>
        <end position="193"/>
    </location>
</feature>
<evidence type="ECO:0000259" key="1">
    <source>
        <dbReference type="SMART" id="SM00226"/>
    </source>
</evidence>
<sequence length="233" mass="24758">MAHAFSLLPVTATRGTSPTPLRLLFVCTANISRSPYAERRAAHLLRELGAAGESVTVESAGIPGYPGRDMDAPMAAQLRLRGGDPTGHVSRSLTSEMLALADVVVTFEFAQRMRILESHPGWGHKLFGLHQLVDAVDRTPGGATGYRLIHELQLAAAPDSMTWDVADPHGRGAAVARRAADEIDRALVRIVPALVGLEAEAIEASAPGQPRLLGRGLRLGFGRKPGRSSPRSG</sequence>
<dbReference type="AlphaFoldDB" id="N0E4T6"/>
<dbReference type="STRING" id="1193181.BN10_720020"/>
<keyword evidence="3" id="KW-1185">Reference proteome</keyword>
<dbReference type="SUPFAM" id="SSF52788">
    <property type="entry name" value="Phosphotyrosine protein phosphatases I"/>
    <property type="match status" value="1"/>
</dbReference>
<dbReference type="Gene3D" id="3.40.50.2300">
    <property type="match status" value="1"/>
</dbReference>
<dbReference type="InterPro" id="IPR036196">
    <property type="entry name" value="Ptyr_pPase_sf"/>
</dbReference>
<dbReference type="Pfam" id="PF01451">
    <property type="entry name" value="LMWPc"/>
    <property type="match status" value="1"/>
</dbReference>
<gene>
    <name evidence="2" type="ORF">BN10_720020</name>
</gene>
<dbReference type="PANTHER" id="PTHR11717">
    <property type="entry name" value="LOW MOLECULAR WEIGHT PROTEIN TYROSINE PHOSPHATASE"/>
    <property type="match status" value="1"/>
</dbReference>
<dbReference type="Proteomes" id="UP000013167">
    <property type="component" value="Unassembled WGS sequence"/>
</dbReference>
<evidence type="ECO:0000313" key="2">
    <source>
        <dbReference type="EMBL" id="CCH70941.1"/>
    </source>
</evidence>
<comment type="caution">
    <text evidence="2">The sequence shown here is derived from an EMBL/GenBank/DDBJ whole genome shotgun (WGS) entry which is preliminary data.</text>
</comment>
<dbReference type="InterPro" id="IPR023485">
    <property type="entry name" value="Ptyr_pPase"/>
</dbReference>